<dbReference type="PANTHER" id="PTHR46652">
    <property type="entry name" value="LEUCINE-RICH REPEAT AND IQ DOMAIN-CONTAINING PROTEIN 1-RELATED"/>
    <property type="match status" value="1"/>
</dbReference>
<dbReference type="InterPro" id="IPR050836">
    <property type="entry name" value="SDS22/Internalin_LRR"/>
</dbReference>
<dbReference type="InterPro" id="IPR025875">
    <property type="entry name" value="Leu-rich_rpt_4"/>
</dbReference>
<dbReference type="EMBL" id="CATOUU010000561">
    <property type="protein sequence ID" value="CAI9934175.1"/>
    <property type="molecule type" value="Genomic_DNA"/>
</dbReference>
<evidence type="ECO:0000256" key="1">
    <source>
        <dbReference type="ARBA" id="ARBA00022614"/>
    </source>
</evidence>
<evidence type="ECO:0000313" key="5">
    <source>
        <dbReference type="Proteomes" id="UP001642409"/>
    </source>
</evidence>
<dbReference type="Gene3D" id="3.80.10.10">
    <property type="entry name" value="Ribonuclease Inhibitor"/>
    <property type="match status" value="2"/>
</dbReference>
<dbReference type="AlphaFoldDB" id="A0AA86PDC3"/>
<proteinExistence type="predicted"/>
<reference evidence="4 5" key="2">
    <citation type="submission" date="2024-07" db="EMBL/GenBank/DDBJ databases">
        <authorList>
            <person name="Akdeniz Z."/>
        </authorList>
    </citation>
    <scope>NUCLEOTIDE SEQUENCE [LARGE SCALE GENOMIC DNA]</scope>
</reference>
<dbReference type="PROSITE" id="PS51450">
    <property type="entry name" value="LRR"/>
    <property type="match status" value="4"/>
</dbReference>
<accession>A0AA86PDC3</accession>
<sequence>MSEQYFNSQLSVVQLQSQLASSKVKTDDLIDKYDQEQRTRYWPSAQNKILTISGDNSLRDFKFVDQLDIVNVIITNCVNVNLSRTPINIQSLTITNTNLTNVVGLEHMRQLQYIDIRDNCIVSIEPIKHCVNLRYILLDNNFIYDLEHITSLPNYSPSWIYYQRAPSDVDLTAYLSDIRSNIALEPFKQLIYPKQQNTFELISAHPAHYDSEMINKYSPLVKSKYSFGPSYGNCLEIKNDNSVRDLRFVESLNVTDLVLKNCANAHLLRAPSNLKSLIHYGSALKTVRGVERLTELEVLSLSDNQIVNVDLIKGLNKLTCLFVDGNKINDLSPVEILRGKGCCQTICKVQNQRPASQQEIDRAMLW</sequence>
<comment type="caution">
    <text evidence="3">The sequence shown here is derived from an EMBL/GenBank/DDBJ whole genome shotgun (WGS) entry which is preliminary data.</text>
</comment>
<organism evidence="3">
    <name type="scientific">Hexamita inflata</name>
    <dbReference type="NCBI Taxonomy" id="28002"/>
    <lineage>
        <taxon>Eukaryota</taxon>
        <taxon>Metamonada</taxon>
        <taxon>Diplomonadida</taxon>
        <taxon>Hexamitidae</taxon>
        <taxon>Hexamitinae</taxon>
        <taxon>Hexamita</taxon>
    </lineage>
</organism>
<protein>
    <submittedName>
        <fullName evidence="3">Uncharacterized protein</fullName>
    </submittedName>
</protein>
<evidence type="ECO:0000313" key="4">
    <source>
        <dbReference type="EMBL" id="CAL6115093.1"/>
    </source>
</evidence>
<dbReference type="InterPro" id="IPR032675">
    <property type="entry name" value="LRR_dom_sf"/>
</dbReference>
<dbReference type="InterPro" id="IPR001611">
    <property type="entry name" value="Leu-rich_rpt"/>
</dbReference>
<name>A0AA86PDC3_9EUKA</name>
<dbReference type="EMBL" id="CAXDID020000855">
    <property type="protein sequence ID" value="CAL6115093.1"/>
    <property type="molecule type" value="Genomic_DNA"/>
</dbReference>
<keyword evidence="2" id="KW-0677">Repeat</keyword>
<evidence type="ECO:0000256" key="2">
    <source>
        <dbReference type="ARBA" id="ARBA00022737"/>
    </source>
</evidence>
<evidence type="ECO:0000313" key="3">
    <source>
        <dbReference type="EMBL" id="CAI9934175.1"/>
    </source>
</evidence>
<reference evidence="3" key="1">
    <citation type="submission" date="2023-06" db="EMBL/GenBank/DDBJ databases">
        <authorList>
            <person name="Kurt Z."/>
        </authorList>
    </citation>
    <scope>NUCLEOTIDE SEQUENCE</scope>
</reference>
<dbReference type="SUPFAM" id="SSF52058">
    <property type="entry name" value="L domain-like"/>
    <property type="match status" value="1"/>
</dbReference>
<dbReference type="Proteomes" id="UP001642409">
    <property type="component" value="Unassembled WGS sequence"/>
</dbReference>
<keyword evidence="1" id="KW-0433">Leucine-rich repeat</keyword>
<dbReference type="SMART" id="SM00365">
    <property type="entry name" value="LRR_SD22"/>
    <property type="match status" value="2"/>
</dbReference>
<keyword evidence="5" id="KW-1185">Reference proteome</keyword>
<dbReference type="Pfam" id="PF12799">
    <property type="entry name" value="LRR_4"/>
    <property type="match status" value="1"/>
</dbReference>
<dbReference type="PANTHER" id="PTHR46652:SF3">
    <property type="entry name" value="LEUCINE-RICH REPEAT-CONTAINING PROTEIN 9"/>
    <property type="match status" value="1"/>
</dbReference>
<gene>
    <name evidence="3" type="ORF">HINF_LOCUS21820</name>
    <name evidence="4" type="ORF">HINF_LOCUS78471</name>
</gene>